<evidence type="ECO:0000313" key="1">
    <source>
        <dbReference type="EMBL" id="TBN56922.1"/>
    </source>
</evidence>
<accession>A0A4Q9GPY3</accession>
<comment type="caution">
    <text evidence="1">The sequence shown here is derived from an EMBL/GenBank/DDBJ whole genome shotgun (WGS) entry which is preliminary data.</text>
</comment>
<dbReference type="SUPFAM" id="SSF159888">
    <property type="entry name" value="YdhG-like"/>
    <property type="match status" value="1"/>
</dbReference>
<dbReference type="RefSeq" id="WP_130981032.1">
    <property type="nucleotide sequence ID" value="NZ_SISG01000001.1"/>
</dbReference>
<sequence>MTDSQNPETFSAEERKAIRERAKELKTAAGKSEDAAGNAEALAKLPEDERILGEQIRDMVVAAAPQLDPKTYYGFPAWARDGKVVCFFKPKSKFKVRYSTFEFDTAASLDDGAVWATAFAVNDDITKADLAMLSALVTKAAG</sequence>
<dbReference type="EMBL" id="SISG01000001">
    <property type="protein sequence ID" value="TBN56922.1"/>
    <property type="molecule type" value="Genomic_DNA"/>
</dbReference>
<dbReference type="AlphaFoldDB" id="A0A4Q9GPY3"/>
<evidence type="ECO:0008006" key="3">
    <source>
        <dbReference type="Google" id="ProtNLM"/>
    </source>
</evidence>
<dbReference type="Proteomes" id="UP000294194">
    <property type="component" value="Unassembled WGS sequence"/>
</dbReference>
<dbReference type="Gene3D" id="3.90.1150.200">
    <property type="match status" value="1"/>
</dbReference>
<organism evidence="1 2">
    <name type="scientific">Glaciihabitans arcticus</name>
    <dbReference type="NCBI Taxonomy" id="2668039"/>
    <lineage>
        <taxon>Bacteria</taxon>
        <taxon>Bacillati</taxon>
        <taxon>Actinomycetota</taxon>
        <taxon>Actinomycetes</taxon>
        <taxon>Micrococcales</taxon>
        <taxon>Microbacteriaceae</taxon>
        <taxon>Glaciihabitans</taxon>
    </lineage>
</organism>
<keyword evidence="2" id="KW-1185">Reference proteome</keyword>
<evidence type="ECO:0000313" key="2">
    <source>
        <dbReference type="Proteomes" id="UP000294194"/>
    </source>
</evidence>
<gene>
    <name evidence="1" type="ORF">EYE40_05630</name>
</gene>
<protein>
    <recommendedName>
        <fullName evidence="3">DUF1801 domain-containing protein</fullName>
    </recommendedName>
</protein>
<name>A0A4Q9GPY3_9MICO</name>
<proteinExistence type="predicted"/>
<reference evidence="2" key="1">
    <citation type="submission" date="2019-02" db="EMBL/GenBank/DDBJ databases">
        <title>Glaciihabitans arcticus sp. nov., a psychrotolerant bacterium isolated from polar soil.</title>
        <authorList>
            <person name="Dahal R.H."/>
        </authorList>
    </citation>
    <scope>NUCLEOTIDE SEQUENCE [LARGE SCALE GENOMIC DNA]</scope>
    <source>
        <strain evidence="2">RP-3-7</strain>
    </source>
</reference>